<evidence type="ECO:0000256" key="1">
    <source>
        <dbReference type="SAM" id="Phobius"/>
    </source>
</evidence>
<evidence type="ECO:0008006" key="4">
    <source>
        <dbReference type="Google" id="ProtNLM"/>
    </source>
</evidence>
<evidence type="ECO:0000313" key="2">
    <source>
        <dbReference type="EMBL" id="TDV22870.1"/>
    </source>
</evidence>
<reference evidence="2 3" key="1">
    <citation type="submission" date="2019-03" db="EMBL/GenBank/DDBJ databases">
        <title>Genomic Encyclopedia of Archaeal and Bacterial Type Strains, Phase II (KMG-II): from individual species to whole genera.</title>
        <authorList>
            <person name="Goeker M."/>
        </authorList>
    </citation>
    <scope>NUCLEOTIDE SEQUENCE [LARGE SCALE GENOMIC DNA]</scope>
    <source>
        <strain evidence="2 3">ATCC 35214</strain>
    </source>
</reference>
<accession>A0A4R7UBU4</accession>
<protein>
    <recommendedName>
        <fullName evidence="4">Transmembrane protein</fullName>
    </recommendedName>
</protein>
<keyword evidence="1" id="KW-1133">Transmembrane helix</keyword>
<feature type="transmembrane region" description="Helical" evidence="1">
    <location>
        <begin position="408"/>
        <end position="427"/>
    </location>
</feature>
<dbReference type="EMBL" id="SOCN01000005">
    <property type="protein sequence ID" value="TDV22870.1"/>
    <property type="molecule type" value="Genomic_DNA"/>
</dbReference>
<name>A0A4R7UBU4_9BACT</name>
<feature type="transmembrane region" description="Helical" evidence="1">
    <location>
        <begin position="178"/>
        <end position="199"/>
    </location>
</feature>
<feature type="transmembrane region" description="Helical" evidence="1">
    <location>
        <begin position="268"/>
        <end position="290"/>
    </location>
</feature>
<keyword evidence="1" id="KW-0812">Transmembrane</keyword>
<organism evidence="2 3">
    <name type="scientific">Mycoplasmopsis mustelae</name>
    <dbReference type="NCBI Taxonomy" id="171289"/>
    <lineage>
        <taxon>Bacteria</taxon>
        <taxon>Bacillati</taxon>
        <taxon>Mycoplasmatota</taxon>
        <taxon>Mycoplasmoidales</taxon>
        <taxon>Metamycoplasmataceae</taxon>
        <taxon>Mycoplasmopsis</taxon>
    </lineage>
</organism>
<evidence type="ECO:0000313" key="3">
    <source>
        <dbReference type="Proteomes" id="UP000295757"/>
    </source>
</evidence>
<dbReference type="OrthoDB" id="398886at2"/>
<feature type="transmembrane region" description="Helical" evidence="1">
    <location>
        <begin position="481"/>
        <end position="505"/>
    </location>
</feature>
<dbReference type="NCBIfam" id="NF045937">
    <property type="entry name" value="MSC_0624_12TM"/>
    <property type="match status" value="1"/>
</dbReference>
<dbReference type="AlphaFoldDB" id="A0A4R7UBU4"/>
<feature type="transmembrane region" description="Helical" evidence="1">
    <location>
        <begin position="347"/>
        <end position="367"/>
    </location>
</feature>
<feature type="transmembrane region" description="Helical" evidence="1">
    <location>
        <begin position="87"/>
        <end position="107"/>
    </location>
</feature>
<keyword evidence="3" id="KW-1185">Reference proteome</keyword>
<feature type="transmembrane region" description="Helical" evidence="1">
    <location>
        <begin position="211"/>
        <end position="236"/>
    </location>
</feature>
<comment type="caution">
    <text evidence="2">The sequence shown here is derived from an EMBL/GenBank/DDBJ whole genome shotgun (WGS) entry which is preliminary data.</text>
</comment>
<feature type="transmembrane region" description="Helical" evidence="1">
    <location>
        <begin position="379"/>
        <end position="402"/>
    </location>
</feature>
<gene>
    <name evidence="2" type="ORF">BCF59_0719</name>
</gene>
<feature type="transmembrane region" description="Helical" evidence="1">
    <location>
        <begin position="439"/>
        <end position="461"/>
    </location>
</feature>
<dbReference type="RefSeq" id="WP_134111288.1">
    <property type="nucleotide sequence ID" value="NZ_SOCN01000005.1"/>
</dbReference>
<sequence>MKSKIIENKRIYDDYSLHLASKSQSLWSVIYKYLLVVFFVIAMLVVLILLDRSIFPTQLLATDNANKPLTFLFDFENTELRQQNATIILRFSPLVFTFFYAVFKNFKNIETQKEKINKYLYFYILYFALALSCVILLFFFITTNQTKEIQSINNETGLVTTTQVATQKLITAVDANQLFYILIPLFLLNTSFEIYNHIYKRQSEPLLYGSVWHLLVQIFSHTALLIFCLTNIFIWISASDVKAHPNTFLFDGNWYWNKVENLFNQKTILNLSLIILFFVLVGLLIFGANIKKVFKIVESQITKNSSKDKYVLHLALLIMLLITFIKVMTIDVRNLTPTIGQKETYNYFYVLFIVVALIIVILYFVLVEFMYARNKNNTLLTIYMSLAQTLLWVLMMVSIFVIKNPSDYVYNTFSSVLLSVIIYIHYVKRVKTIKTWTSYMIIIAISLHSILLFLYALNHILIAQDNFLLVSTPTPISLLKIITIINFVFVALFYLSALSITFISLQKIDWLNKKSKE</sequence>
<proteinExistence type="predicted"/>
<feature type="transmembrane region" description="Helical" evidence="1">
    <location>
        <begin position="30"/>
        <end position="50"/>
    </location>
</feature>
<dbReference type="Proteomes" id="UP000295757">
    <property type="component" value="Unassembled WGS sequence"/>
</dbReference>
<feature type="transmembrane region" description="Helical" evidence="1">
    <location>
        <begin position="310"/>
        <end position="327"/>
    </location>
</feature>
<feature type="transmembrane region" description="Helical" evidence="1">
    <location>
        <begin position="119"/>
        <end position="141"/>
    </location>
</feature>
<keyword evidence="1" id="KW-0472">Membrane</keyword>